<dbReference type="Proteomes" id="UP000323426">
    <property type="component" value="Unassembled WGS sequence"/>
</dbReference>
<feature type="domain" description="Glucose/Sorbosone dehydrogenase" evidence="2">
    <location>
        <begin position="88"/>
        <end position="416"/>
    </location>
</feature>
<dbReference type="SUPFAM" id="SSF50952">
    <property type="entry name" value="Soluble quinoprotein glucose dehydrogenase"/>
    <property type="match status" value="1"/>
</dbReference>
<keyword evidence="4" id="KW-1185">Reference proteome</keyword>
<dbReference type="Pfam" id="PF07995">
    <property type="entry name" value="GSDH"/>
    <property type="match status" value="1"/>
</dbReference>
<evidence type="ECO:0000313" key="4">
    <source>
        <dbReference type="Proteomes" id="UP000323426"/>
    </source>
</evidence>
<proteinExistence type="predicted"/>
<dbReference type="EMBL" id="VWSF01000021">
    <property type="protein sequence ID" value="KAA5541602.1"/>
    <property type="molecule type" value="Genomic_DNA"/>
</dbReference>
<sequence length="526" mass="57091">MERKTNTASTFLPLVSRQRSTAPAKTTFNHLFFKFGLALLLSTFLLQSCQEEIKEAAPTNSQTSEQLSVSHFNMKPVDIKPIASGLVSPIGLVPVPDGSKRLFIIDQIGKIWIVDEAGNQLATPFLDVTSKMVPLSPGYDERGLLGLAFHPDYKNNGRFFIYYTLPPRPGGPTPATTWNNLSRVSEYRVSGGNKNMADLSTEKVILEMDDPQSNHNGGTIAFGPDGYLYIAIGDGGGANDVSPGHVEDWYPVNAGGNGQNIEANLFGNILRLDVNSGAPYSIPADNPFVGKPGRDEIWAYGFRNPFRFSFDMSGSRRLFAGDAGQLLYEEIDVVEKGQNYGWNVKEGTSCFNAASPLQPLASCPNVDIYGNKLIDPVIQVNNYRNPANGRATTIIGGNVYRGNDIPGFQGKYIFGTFSQNPGTPNAELFMAQPSGPGLWDYQEINLVNRPNDIGYYLKGFGQDLEGEIYLTVSNLLGPSGNTGQVFKLVLADKEKGNDDNKGHGKGKDHANDNSGKGNNNGKGKGK</sequence>
<dbReference type="RefSeq" id="WP_150091476.1">
    <property type="nucleotide sequence ID" value="NZ_VWSF01000021.1"/>
</dbReference>
<protein>
    <submittedName>
        <fullName evidence="3">PQQ-dependent sugar dehydrogenase</fullName>
    </submittedName>
</protein>
<reference evidence="3 4" key="1">
    <citation type="submission" date="2019-09" db="EMBL/GenBank/DDBJ databases">
        <title>Genome sequence and assembly of Adhaeribacter sp.</title>
        <authorList>
            <person name="Chhetri G."/>
        </authorList>
    </citation>
    <scope>NUCLEOTIDE SEQUENCE [LARGE SCALE GENOMIC DNA]</scope>
    <source>
        <strain evidence="3 4">DK36</strain>
    </source>
</reference>
<dbReference type="InterPro" id="IPR011042">
    <property type="entry name" value="6-blade_b-propeller_TolB-like"/>
</dbReference>
<dbReference type="InterPro" id="IPR011041">
    <property type="entry name" value="Quinoprot_gluc/sorb_DH_b-prop"/>
</dbReference>
<feature type="region of interest" description="Disordered" evidence="1">
    <location>
        <begin position="494"/>
        <end position="526"/>
    </location>
</feature>
<dbReference type="PANTHER" id="PTHR19328:SF75">
    <property type="entry name" value="ALDOSE SUGAR DEHYDROGENASE YLII"/>
    <property type="match status" value="1"/>
</dbReference>
<accession>A0A5M6D5L3</accession>
<dbReference type="Gene3D" id="2.120.10.30">
    <property type="entry name" value="TolB, C-terminal domain"/>
    <property type="match status" value="1"/>
</dbReference>
<name>A0A5M6D5L3_9BACT</name>
<dbReference type="PANTHER" id="PTHR19328">
    <property type="entry name" value="HEDGEHOG-INTERACTING PROTEIN"/>
    <property type="match status" value="1"/>
</dbReference>
<gene>
    <name evidence="3" type="ORF">F0145_20530</name>
</gene>
<evidence type="ECO:0000259" key="2">
    <source>
        <dbReference type="Pfam" id="PF07995"/>
    </source>
</evidence>
<feature type="compositionally biased region" description="Basic and acidic residues" evidence="1">
    <location>
        <begin position="494"/>
        <end position="511"/>
    </location>
</feature>
<organism evidence="3 4">
    <name type="scientific">Adhaeribacter rhizoryzae</name>
    <dbReference type="NCBI Taxonomy" id="2607907"/>
    <lineage>
        <taxon>Bacteria</taxon>
        <taxon>Pseudomonadati</taxon>
        <taxon>Bacteroidota</taxon>
        <taxon>Cytophagia</taxon>
        <taxon>Cytophagales</taxon>
        <taxon>Hymenobacteraceae</taxon>
        <taxon>Adhaeribacter</taxon>
    </lineage>
</organism>
<evidence type="ECO:0000313" key="3">
    <source>
        <dbReference type="EMBL" id="KAA5541602.1"/>
    </source>
</evidence>
<dbReference type="InterPro" id="IPR012938">
    <property type="entry name" value="Glc/Sorbosone_DH"/>
</dbReference>
<evidence type="ECO:0000256" key="1">
    <source>
        <dbReference type="SAM" id="MobiDB-lite"/>
    </source>
</evidence>
<comment type="caution">
    <text evidence="3">The sequence shown here is derived from an EMBL/GenBank/DDBJ whole genome shotgun (WGS) entry which is preliminary data.</text>
</comment>
<dbReference type="AlphaFoldDB" id="A0A5M6D5L3"/>